<name>A0AAV3A6E2_PYXAD</name>
<keyword evidence="1" id="KW-1133">Transmembrane helix</keyword>
<organism evidence="3 4">
    <name type="scientific">Pyxicephalus adspersus</name>
    <name type="common">African bullfrog</name>
    <dbReference type="NCBI Taxonomy" id="30357"/>
    <lineage>
        <taxon>Eukaryota</taxon>
        <taxon>Metazoa</taxon>
        <taxon>Chordata</taxon>
        <taxon>Craniata</taxon>
        <taxon>Vertebrata</taxon>
        <taxon>Euteleostomi</taxon>
        <taxon>Amphibia</taxon>
        <taxon>Batrachia</taxon>
        <taxon>Anura</taxon>
        <taxon>Neobatrachia</taxon>
        <taxon>Ranoidea</taxon>
        <taxon>Pyxicephalidae</taxon>
        <taxon>Pyxicephalinae</taxon>
        <taxon>Pyxicephalus</taxon>
    </lineage>
</organism>
<evidence type="ECO:0000313" key="3">
    <source>
        <dbReference type="EMBL" id="DBA18847.1"/>
    </source>
</evidence>
<evidence type="ECO:0008006" key="5">
    <source>
        <dbReference type="Google" id="ProtNLM"/>
    </source>
</evidence>
<gene>
    <name evidence="3" type="ORF">GDO54_014743</name>
</gene>
<keyword evidence="1" id="KW-0812">Transmembrane</keyword>
<evidence type="ECO:0000313" key="4">
    <source>
        <dbReference type="Proteomes" id="UP001181693"/>
    </source>
</evidence>
<keyword evidence="1" id="KW-0472">Membrane</keyword>
<feature type="chain" id="PRO_5043461226" description="Secreted peptide" evidence="2">
    <location>
        <begin position="18"/>
        <end position="79"/>
    </location>
</feature>
<protein>
    <recommendedName>
        <fullName evidence="5">Secreted peptide</fullName>
    </recommendedName>
</protein>
<keyword evidence="4" id="KW-1185">Reference proteome</keyword>
<feature type="signal peptide" evidence="2">
    <location>
        <begin position="1"/>
        <end position="17"/>
    </location>
</feature>
<dbReference type="Proteomes" id="UP001181693">
    <property type="component" value="Unassembled WGS sequence"/>
</dbReference>
<dbReference type="AlphaFoldDB" id="A0AAV3A6E2"/>
<dbReference type="EMBL" id="DYDO01000008">
    <property type="protein sequence ID" value="DBA18847.1"/>
    <property type="molecule type" value="Genomic_DNA"/>
</dbReference>
<sequence>MVHMLVIGLLLSLCAHLAPWVGFCNIPLPGPVFVVVFWQLLWWPFGFQGWLIAGLCCSHRSLICSCFSLGPVHRILTPG</sequence>
<evidence type="ECO:0000256" key="1">
    <source>
        <dbReference type="SAM" id="Phobius"/>
    </source>
</evidence>
<evidence type="ECO:0000256" key="2">
    <source>
        <dbReference type="SAM" id="SignalP"/>
    </source>
</evidence>
<feature type="transmembrane region" description="Helical" evidence="1">
    <location>
        <begin position="40"/>
        <end position="58"/>
    </location>
</feature>
<accession>A0AAV3A6E2</accession>
<comment type="caution">
    <text evidence="3">The sequence shown here is derived from an EMBL/GenBank/DDBJ whole genome shotgun (WGS) entry which is preliminary data.</text>
</comment>
<reference evidence="3" key="1">
    <citation type="thesis" date="2020" institute="ProQuest LLC" country="789 East Eisenhower Parkway, Ann Arbor, MI, USA">
        <title>Comparative Genomics and Chromosome Evolution.</title>
        <authorList>
            <person name="Mudd A.B."/>
        </authorList>
    </citation>
    <scope>NUCLEOTIDE SEQUENCE</scope>
    <source>
        <strain evidence="3">1538</strain>
        <tissue evidence="3">Blood</tissue>
    </source>
</reference>
<proteinExistence type="predicted"/>
<keyword evidence="2" id="KW-0732">Signal</keyword>